<dbReference type="PROSITE" id="PS51169">
    <property type="entry name" value="CHORISMATE_MUT_3"/>
    <property type="match status" value="1"/>
</dbReference>
<dbReference type="EMBL" id="JBJUIK010000006">
    <property type="protein sequence ID" value="KAL3525895.1"/>
    <property type="molecule type" value="Genomic_DNA"/>
</dbReference>
<proteinExistence type="predicted"/>
<evidence type="ECO:0000256" key="2">
    <source>
        <dbReference type="ARBA" id="ARBA00012404"/>
    </source>
</evidence>
<dbReference type="Proteomes" id="UP001630127">
    <property type="component" value="Unassembled WGS sequence"/>
</dbReference>
<dbReference type="InterPro" id="IPR036263">
    <property type="entry name" value="Chorismate_II_sf"/>
</dbReference>
<sequence length="199" mass="22564">MDGFRGSLIDYMVKETEKLHARVGRYKSPDEHPFFPDDLPNPILPPLKYPRVLHPAADSININIKIWDMYFKNLPPRLVKEGDDGNYGSTAVCDTICLQAAVPSHVLFRPCQREFHYGKFVAEAKYQASPDVFNAAIRARDGTRLMALLTYPEVEETITKRVEMKTRTYGQEVTLGVGENRTDPAYKINPSLVAGLYQD</sequence>
<keyword evidence="3" id="KW-0413">Isomerase</keyword>
<evidence type="ECO:0000313" key="4">
    <source>
        <dbReference type="EMBL" id="KAL3525895.1"/>
    </source>
</evidence>
<accession>A0ABD3A5S9</accession>
<dbReference type="EC" id="5.4.99.5" evidence="2"/>
<dbReference type="PANTHER" id="PTHR21145:SF0">
    <property type="entry name" value="CHORISMATE MUTASE 1, CHLOROPLASTIC"/>
    <property type="match status" value="1"/>
</dbReference>
<dbReference type="AlphaFoldDB" id="A0ABD3A5S9"/>
<dbReference type="Gene3D" id="1.10.590.10">
    <property type="entry name" value="Chorismate mutase, AroQ class superfamily, eukaryotic"/>
    <property type="match status" value="1"/>
</dbReference>
<dbReference type="PANTHER" id="PTHR21145">
    <property type="entry name" value="CHORISMATE MUTASE"/>
    <property type="match status" value="1"/>
</dbReference>
<keyword evidence="5" id="KW-1185">Reference proteome</keyword>
<dbReference type="NCBIfam" id="TIGR01802">
    <property type="entry name" value="CM_pl-yst"/>
    <property type="match status" value="1"/>
</dbReference>
<gene>
    <name evidence="4" type="ORF">ACH5RR_014267</name>
</gene>
<dbReference type="InterPro" id="IPR037039">
    <property type="entry name" value="CM_AroQ_sf_eucaryotic"/>
</dbReference>
<dbReference type="GO" id="GO:0004106">
    <property type="term" value="F:chorismate mutase activity"/>
    <property type="evidence" value="ECO:0007669"/>
    <property type="project" value="UniProtKB-EC"/>
</dbReference>
<organism evidence="4 5">
    <name type="scientific">Cinchona calisaya</name>
    <dbReference type="NCBI Taxonomy" id="153742"/>
    <lineage>
        <taxon>Eukaryota</taxon>
        <taxon>Viridiplantae</taxon>
        <taxon>Streptophyta</taxon>
        <taxon>Embryophyta</taxon>
        <taxon>Tracheophyta</taxon>
        <taxon>Spermatophyta</taxon>
        <taxon>Magnoliopsida</taxon>
        <taxon>eudicotyledons</taxon>
        <taxon>Gunneridae</taxon>
        <taxon>Pentapetalae</taxon>
        <taxon>asterids</taxon>
        <taxon>lamiids</taxon>
        <taxon>Gentianales</taxon>
        <taxon>Rubiaceae</taxon>
        <taxon>Cinchonoideae</taxon>
        <taxon>Cinchoneae</taxon>
        <taxon>Cinchona</taxon>
    </lineage>
</organism>
<dbReference type="InterPro" id="IPR008238">
    <property type="entry name" value="Chorismate_mutase_AroQ_euk"/>
</dbReference>
<name>A0ABD3A5S9_9GENT</name>
<reference evidence="4 5" key="1">
    <citation type="submission" date="2024-11" db="EMBL/GenBank/DDBJ databases">
        <title>A near-complete genome assembly of Cinchona calisaya.</title>
        <authorList>
            <person name="Lian D.C."/>
            <person name="Zhao X.W."/>
            <person name="Wei L."/>
        </authorList>
    </citation>
    <scope>NUCLEOTIDE SEQUENCE [LARGE SCALE GENOMIC DNA]</scope>
    <source>
        <tissue evidence="4">Nenye</tissue>
    </source>
</reference>
<evidence type="ECO:0000313" key="5">
    <source>
        <dbReference type="Proteomes" id="UP001630127"/>
    </source>
</evidence>
<comment type="caution">
    <text evidence="4">The sequence shown here is derived from an EMBL/GenBank/DDBJ whole genome shotgun (WGS) entry which is preliminary data.</text>
</comment>
<evidence type="ECO:0000256" key="3">
    <source>
        <dbReference type="ARBA" id="ARBA00023235"/>
    </source>
</evidence>
<protein>
    <recommendedName>
        <fullName evidence="2">chorismate mutase</fullName>
        <ecNumber evidence="2">5.4.99.5</ecNumber>
    </recommendedName>
</protein>
<evidence type="ECO:0000256" key="1">
    <source>
        <dbReference type="ARBA" id="ARBA00000824"/>
    </source>
</evidence>
<dbReference type="SUPFAM" id="SSF48600">
    <property type="entry name" value="Chorismate mutase II"/>
    <property type="match status" value="1"/>
</dbReference>
<comment type="catalytic activity">
    <reaction evidence="1">
        <text>chorismate = prephenate</text>
        <dbReference type="Rhea" id="RHEA:13897"/>
        <dbReference type="ChEBI" id="CHEBI:29748"/>
        <dbReference type="ChEBI" id="CHEBI:29934"/>
        <dbReference type="EC" id="5.4.99.5"/>
    </reaction>
</comment>